<organism evidence="2 3">
    <name type="scientific">Tolypocladium ophioglossoides (strain CBS 100239)</name>
    <name type="common">Snaketongue truffleclub</name>
    <name type="synonym">Elaphocordyceps ophioglossoides</name>
    <dbReference type="NCBI Taxonomy" id="1163406"/>
    <lineage>
        <taxon>Eukaryota</taxon>
        <taxon>Fungi</taxon>
        <taxon>Dikarya</taxon>
        <taxon>Ascomycota</taxon>
        <taxon>Pezizomycotina</taxon>
        <taxon>Sordariomycetes</taxon>
        <taxon>Hypocreomycetidae</taxon>
        <taxon>Hypocreales</taxon>
        <taxon>Ophiocordycipitaceae</taxon>
        <taxon>Tolypocladium</taxon>
    </lineage>
</organism>
<feature type="transmembrane region" description="Helical" evidence="1">
    <location>
        <begin position="78"/>
        <end position="96"/>
    </location>
</feature>
<keyword evidence="1" id="KW-0472">Membrane</keyword>
<feature type="transmembrane region" description="Helical" evidence="1">
    <location>
        <begin position="203"/>
        <end position="220"/>
    </location>
</feature>
<proteinExistence type="predicted"/>
<dbReference type="EMBL" id="LFRF01000003">
    <property type="protein sequence ID" value="KND93555.1"/>
    <property type="molecule type" value="Genomic_DNA"/>
</dbReference>
<accession>A0A0L0NIL1</accession>
<dbReference type="STRING" id="1163406.A0A0L0NIL1"/>
<comment type="caution">
    <text evidence="2">The sequence shown here is derived from an EMBL/GenBank/DDBJ whole genome shotgun (WGS) entry which is preliminary data.</text>
</comment>
<dbReference type="AlphaFoldDB" id="A0A0L0NIL1"/>
<gene>
    <name evidence="2" type="ORF">TOPH_01877</name>
</gene>
<evidence type="ECO:0000256" key="1">
    <source>
        <dbReference type="SAM" id="Phobius"/>
    </source>
</evidence>
<evidence type="ECO:0000313" key="2">
    <source>
        <dbReference type="EMBL" id="KND93555.1"/>
    </source>
</evidence>
<evidence type="ECO:0000313" key="3">
    <source>
        <dbReference type="Proteomes" id="UP000036947"/>
    </source>
</evidence>
<feature type="transmembrane region" description="Helical" evidence="1">
    <location>
        <begin position="172"/>
        <end position="194"/>
    </location>
</feature>
<keyword evidence="3" id="KW-1185">Reference proteome</keyword>
<protein>
    <submittedName>
        <fullName evidence="2">Uncharacterized protein</fullName>
    </submittedName>
</protein>
<reference evidence="2 3" key="1">
    <citation type="journal article" date="2015" name="BMC Genomics">
        <title>The genome of the truffle-parasite Tolypocladium ophioglossoides and the evolution of antifungal peptaibiotics.</title>
        <authorList>
            <person name="Quandt C.A."/>
            <person name="Bushley K.E."/>
            <person name="Spatafora J.W."/>
        </authorList>
    </citation>
    <scope>NUCLEOTIDE SEQUENCE [LARGE SCALE GENOMIC DNA]</scope>
    <source>
        <strain evidence="2 3">CBS 100239</strain>
    </source>
</reference>
<dbReference type="Proteomes" id="UP000036947">
    <property type="component" value="Unassembled WGS sequence"/>
</dbReference>
<name>A0A0L0NIL1_TOLOC</name>
<keyword evidence="1" id="KW-0812">Transmembrane</keyword>
<keyword evidence="1" id="KW-1133">Transmembrane helix</keyword>
<sequence>MADCLLCTSTPYIWAPAWTIVPLRGLTLLLHIGIWSIRDEGGVEFTTKPAGCRADRRDLRSSGLEWLDTLIRLTRSGYLPPVLGLLSVVWIAFGLLKDHHRARRDAAAKPFRTRASPSFELAGHFLRAAALSSSCYAAKQHQVSRQRSNAILVAYVFLLGLTRLAVSSPLRLNLLSAAALAILLSAEALPLIAIGPHYEPSRAWLGAIASLSAAVLLVASSPREWGQPALAQRAVCLVDGSQSCTGGDLRRRRPAARSIITSPLGD</sequence>